<reference evidence="15 16" key="1">
    <citation type="journal article" date="2023" name="BMC Biol.">
        <title>The compact genome of the sponge Oopsacas minuta (Hexactinellida) is lacking key metazoan core genes.</title>
        <authorList>
            <person name="Santini S."/>
            <person name="Schenkelaars Q."/>
            <person name="Jourda C."/>
            <person name="Duchesne M."/>
            <person name="Belahbib H."/>
            <person name="Rocher C."/>
            <person name="Selva M."/>
            <person name="Riesgo A."/>
            <person name="Vervoort M."/>
            <person name="Leys S.P."/>
            <person name="Kodjabachian L."/>
            <person name="Le Bivic A."/>
            <person name="Borchiellini C."/>
            <person name="Claverie J.M."/>
            <person name="Renard E."/>
        </authorList>
    </citation>
    <scope>NUCLEOTIDE SEQUENCE [LARGE SCALE GENOMIC DNA]</scope>
    <source>
        <strain evidence="15">SPO-2</strain>
    </source>
</reference>
<evidence type="ECO:0000256" key="3">
    <source>
        <dbReference type="ARBA" id="ARBA00022527"/>
    </source>
</evidence>
<evidence type="ECO:0000256" key="9">
    <source>
        <dbReference type="ARBA" id="ARBA00023163"/>
    </source>
</evidence>
<evidence type="ECO:0000313" key="15">
    <source>
        <dbReference type="EMBL" id="KAI6657314.1"/>
    </source>
</evidence>
<keyword evidence="7 11" id="KW-0067">ATP-binding</keyword>
<dbReference type="InterPro" id="IPR017441">
    <property type="entry name" value="Protein_kinase_ATP_BS"/>
</dbReference>
<keyword evidence="9" id="KW-0804">Transcription</keyword>
<dbReference type="InterPro" id="IPR008271">
    <property type="entry name" value="Ser/Thr_kinase_AS"/>
</dbReference>
<dbReference type="PROSITE" id="PS00107">
    <property type="entry name" value="PROTEIN_KINASE_ATP"/>
    <property type="match status" value="1"/>
</dbReference>
<dbReference type="GO" id="GO:0004693">
    <property type="term" value="F:cyclin-dependent protein serine/threonine kinase activity"/>
    <property type="evidence" value="ECO:0007669"/>
    <property type="project" value="TreeGrafter"/>
</dbReference>
<evidence type="ECO:0000256" key="7">
    <source>
        <dbReference type="ARBA" id="ARBA00022840"/>
    </source>
</evidence>
<evidence type="ECO:0000256" key="2">
    <source>
        <dbReference type="ARBA" id="ARBA00006485"/>
    </source>
</evidence>
<evidence type="ECO:0000259" key="14">
    <source>
        <dbReference type="PROSITE" id="PS50011"/>
    </source>
</evidence>
<dbReference type="FunFam" id="1.10.510.10:FF:000203">
    <property type="entry name" value="Cyclin-dependent kinase 9"/>
    <property type="match status" value="1"/>
</dbReference>
<dbReference type="EMBL" id="JAKMXF010000111">
    <property type="protein sequence ID" value="KAI6657314.1"/>
    <property type="molecule type" value="Genomic_DNA"/>
</dbReference>
<evidence type="ECO:0000256" key="12">
    <source>
        <dbReference type="RuleBase" id="RU000304"/>
    </source>
</evidence>
<dbReference type="Gene3D" id="1.10.510.10">
    <property type="entry name" value="Transferase(Phosphotransferase) domain 1"/>
    <property type="match status" value="1"/>
</dbReference>
<keyword evidence="5 11" id="KW-0547">Nucleotide-binding</keyword>
<dbReference type="PANTHER" id="PTHR24056">
    <property type="entry name" value="CELL DIVISION PROTEIN KINASE"/>
    <property type="match status" value="1"/>
</dbReference>
<protein>
    <recommendedName>
        <fullName evidence="14">Protein kinase domain-containing protein</fullName>
    </recommendedName>
</protein>
<feature type="region of interest" description="Disordered" evidence="13">
    <location>
        <begin position="373"/>
        <end position="401"/>
    </location>
</feature>
<name>A0AAV7K801_9METZ</name>
<comment type="caution">
    <text evidence="15">The sequence shown here is derived from an EMBL/GenBank/DDBJ whole genome shotgun (WGS) entry which is preliminary data.</text>
</comment>
<feature type="binding site" evidence="11">
    <location>
        <position position="80"/>
    </location>
    <ligand>
        <name>ATP</name>
        <dbReference type="ChEBI" id="CHEBI:30616"/>
    </ligand>
</feature>
<keyword evidence="8" id="KW-0805">Transcription regulation</keyword>
<evidence type="ECO:0000256" key="13">
    <source>
        <dbReference type="SAM" id="MobiDB-lite"/>
    </source>
</evidence>
<organism evidence="15 16">
    <name type="scientific">Oopsacas minuta</name>
    <dbReference type="NCBI Taxonomy" id="111878"/>
    <lineage>
        <taxon>Eukaryota</taxon>
        <taxon>Metazoa</taxon>
        <taxon>Porifera</taxon>
        <taxon>Hexactinellida</taxon>
        <taxon>Hexasterophora</taxon>
        <taxon>Lyssacinosida</taxon>
        <taxon>Leucopsacidae</taxon>
        <taxon>Oopsacas</taxon>
    </lineage>
</organism>
<sequence length="401" mass="46229">MCANANPDTHNQDYNPSHSSSFHSQKDSPYSALQQYTDNYEYPYCQDINKYDKQLKIGQGTFGEVFYAKCRRTHRAVALKKVKMEYEKEGFPITALREIRILQLLRHENVVRLYEICRSKSTLYNRERGSIYMVFEFCEHDLAGLLSNPEVKFPLEEIKDIIRQLFRAISYLHSNNVLHRDMKASNIFITREGKLKLGDFGLARAIATSKMQPAKYTNRVVTLWYRAPELLLGDRNYSFPIDLWGVGCIMAEMWIRSPILQGTIETHQLTLISCLCGSINTRVWPDVEKLELFSKIVLKDETRKVVERLTPKVGNRYAVDLIDKLLVLDPSKRITSNAALEHEFFTSEPLPISAERTLRHLPDNCFEMTAPQRPRLGVSHAPKPRETSQMGVSAGMGDRLY</sequence>
<dbReference type="PANTHER" id="PTHR24056:SF233">
    <property type="entry name" value="CYCLIN-DEPENDENT KINASE 9"/>
    <property type="match status" value="1"/>
</dbReference>
<dbReference type="GO" id="GO:0008353">
    <property type="term" value="F:RNA polymerase II CTD heptapeptide repeat kinase activity"/>
    <property type="evidence" value="ECO:0007669"/>
    <property type="project" value="TreeGrafter"/>
</dbReference>
<keyword evidence="3 12" id="KW-0723">Serine/threonine-protein kinase</keyword>
<dbReference type="PROSITE" id="PS50011">
    <property type="entry name" value="PROTEIN_KINASE_DOM"/>
    <property type="match status" value="1"/>
</dbReference>
<keyword evidence="10" id="KW-0539">Nucleus</keyword>
<keyword evidence="6" id="KW-0418">Kinase</keyword>
<feature type="domain" description="Protein kinase" evidence="14">
    <location>
        <begin position="51"/>
        <end position="345"/>
    </location>
</feature>
<evidence type="ECO:0000256" key="11">
    <source>
        <dbReference type="PROSITE-ProRule" id="PRU10141"/>
    </source>
</evidence>
<dbReference type="SUPFAM" id="SSF56112">
    <property type="entry name" value="Protein kinase-like (PK-like)"/>
    <property type="match status" value="1"/>
</dbReference>
<dbReference type="InterPro" id="IPR000719">
    <property type="entry name" value="Prot_kinase_dom"/>
</dbReference>
<dbReference type="InterPro" id="IPR050108">
    <property type="entry name" value="CDK"/>
</dbReference>
<dbReference type="Proteomes" id="UP001165289">
    <property type="component" value="Unassembled WGS sequence"/>
</dbReference>
<keyword evidence="4" id="KW-0808">Transferase</keyword>
<accession>A0AAV7K801</accession>
<comment type="subcellular location">
    <subcellularLocation>
        <location evidence="1">Nucleus</location>
    </subcellularLocation>
</comment>
<evidence type="ECO:0000256" key="4">
    <source>
        <dbReference type="ARBA" id="ARBA00022679"/>
    </source>
</evidence>
<feature type="compositionally biased region" description="Polar residues" evidence="13">
    <location>
        <begin position="1"/>
        <end position="16"/>
    </location>
</feature>
<gene>
    <name evidence="15" type="ORF">LOD99_62</name>
</gene>
<dbReference type="PROSITE" id="PS00108">
    <property type="entry name" value="PROTEIN_KINASE_ST"/>
    <property type="match status" value="1"/>
</dbReference>
<evidence type="ECO:0000256" key="10">
    <source>
        <dbReference type="ARBA" id="ARBA00023242"/>
    </source>
</evidence>
<dbReference type="InterPro" id="IPR011009">
    <property type="entry name" value="Kinase-like_dom_sf"/>
</dbReference>
<evidence type="ECO:0000256" key="5">
    <source>
        <dbReference type="ARBA" id="ARBA00022741"/>
    </source>
</evidence>
<keyword evidence="16" id="KW-1185">Reference proteome</keyword>
<dbReference type="GO" id="GO:0005524">
    <property type="term" value="F:ATP binding"/>
    <property type="evidence" value="ECO:0007669"/>
    <property type="project" value="UniProtKB-UniRule"/>
</dbReference>
<dbReference type="FunFam" id="3.30.200.20:FF:000227">
    <property type="entry name" value="Cyclin-dependent kinase 9"/>
    <property type="match status" value="1"/>
</dbReference>
<evidence type="ECO:0000256" key="6">
    <source>
        <dbReference type="ARBA" id="ARBA00022777"/>
    </source>
</evidence>
<feature type="region of interest" description="Disordered" evidence="13">
    <location>
        <begin position="1"/>
        <end position="28"/>
    </location>
</feature>
<evidence type="ECO:0000313" key="16">
    <source>
        <dbReference type="Proteomes" id="UP001165289"/>
    </source>
</evidence>
<dbReference type="GO" id="GO:0005634">
    <property type="term" value="C:nucleus"/>
    <property type="evidence" value="ECO:0007669"/>
    <property type="project" value="UniProtKB-SubCell"/>
</dbReference>
<comment type="similarity">
    <text evidence="2">Belongs to the protein kinase superfamily. CMGC Ser/Thr protein kinase family. CDC2/CDKX subfamily.</text>
</comment>
<dbReference type="AlphaFoldDB" id="A0AAV7K801"/>
<evidence type="ECO:0000256" key="1">
    <source>
        <dbReference type="ARBA" id="ARBA00004123"/>
    </source>
</evidence>
<evidence type="ECO:0000256" key="8">
    <source>
        <dbReference type="ARBA" id="ARBA00023015"/>
    </source>
</evidence>
<proteinExistence type="inferred from homology"/>
<dbReference type="Pfam" id="PF00069">
    <property type="entry name" value="Pkinase"/>
    <property type="match status" value="1"/>
</dbReference>
<dbReference type="Gene3D" id="3.30.200.20">
    <property type="entry name" value="Phosphorylase Kinase, domain 1"/>
    <property type="match status" value="1"/>
</dbReference>
<dbReference type="SMART" id="SM00220">
    <property type="entry name" value="S_TKc"/>
    <property type="match status" value="1"/>
</dbReference>